<evidence type="ECO:0000313" key="2">
    <source>
        <dbReference type="Proteomes" id="UP000245667"/>
    </source>
</evidence>
<dbReference type="InterPro" id="IPR009057">
    <property type="entry name" value="Homeodomain-like_sf"/>
</dbReference>
<reference evidence="1 2" key="1">
    <citation type="submission" date="2018-05" db="EMBL/GenBank/DDBJ databases">
        <title>Genomic Encyclopedia of Archaeal and Bacterial Type Strains, Phase II (KMG-II): from individual species to whole genera.</title>
        <authorList>
            <person name="Goeker M."/>
        </authorList>
    </citation>
    <scope>NUCLEOTIDE SEQUENCE [LARGE SCALE GENOMIC DNA]</scope>
    <source>
        <strain evidence="1 2">DSM 23514</strain>
    </source>
</reference>
<organism evidence="1 2">
    <name type="scientific">Maribacter polysiphoniae</name>
    <dbReference type="NCBI Taxonomy" id="429344"/>
    <lineage>
        <taxon>Bacteria</taxon>
        <taxon>Pseudomonadati</taxon>
        <taxon>Bacteroidota</taxon>
        <taxon>Flavobacteriia</taxon>
        <taxon>Flavobacteriales</taxon>
        <taxon>Flavobacteriaceae</taxon>
        <taxon>Maribacter</taxon>
    </lineage>
</organism>
<dbReference type="InterPro" id="IPR052546">
    <property type="entry name" value="Transposase_8_domain"/>
</dbReference>
<dbReference type="PANTHER" id="PTHR33609">
    <property type="entry name" value="LOW CALCIUM RESPONSE LOCUS PROTEIN S"/>
    <property type="match status" value="1"/>
</dbReference>
<dbReference type="Proteomes" id="UP000245667">
    <property type="component" value="Unassembled WGS sequence"/>
</dbReference>
<sequence length="57" mass="6598">GVSEATFYNWKKKYGGLGVSELRRLKNLEEENSQLKKLVADLSLDKQILQDVLKKKF</sequence>
<dbReference type="InterPro" id="IPR002514">
    <property type="entry name" value="Transposase_8"/>
</dbReference>
<dbReference type="AlphaFoldDB" id="A0A316DW92"/>
<dbReference type="GO" id="GO:0004803">
    <property type="term" value="F:transposase activity"/>
    <property type="evidence" value="ECO:0007669"/>
    <property type="project" value="InterPro"/>
</dbReference>
<dbReference type="OrthoDB" id="1495855at2"/>
<feature type="non-terminal residue" evidence="1">
    <location>
        <position position="1"/>
    </location>
</feature>
<name>A0A316DW92_9FLAO</name>
<evidence type="ECO:0000313" key="1">
    <source>
        <dbReference type="EMBL" id="PWK21602.1"/>
    </source>
</evidence>
<dbReference type="GO" id="GO:0003677">
    <property type="term" value="F:DNA binding"/>
    <property type="evidence" value="ECO:0007669"/>
    <property type="project" value="InterPro"/>
</dbReference>
<proteinExistence type="predicted"/>
<comment type="caution">
    <text evidence="1">The sequence shown here is derived from an EMBL/GenBank/DDBJ whole genome shotgun (WGS) entry which is preliminary data.</text>
</comment>
<dbReference type="SUPFAM" id="SSF46689">
    <property type="entry name" value="Homeodomain-like"/>
    <property type="match status" value="1"/>
</dbReference>
<accession>A0A316DW92</accession>
<protein>
    <submittedName>
        <fullName evidence="1">Putative transposase</fullName>
    </submittedName>
</protein>
<gene>
    <name evidence="1" type="ORF">LX92_03753</name>
</gene>
<dbReference type="Pfam" id="PF01527">
    <property type="entry name" value="HTH_Tnp_1"/>
    <property type="match status" value="1"/>
</dbReference>
<dbReference type="PANTHER" id="PTHR33609:SF1">
    <property type="entry name" value="TRANSPOSASE"/>
    <property type="match status" value="1"/>
</dbReference>
<dbReference type="EMBL" id="QGGQ01000011">
    <property type="protein sequence ID" value="PWK21602.1"/>
    <property type="molecule type" value="Genomic_DNA"/>
</dbReference>
<dbReference type="GO" id="GO:0006313">
    <property type="term" value="P:DNA transposition"/>
    <property type="evidence" value="ECO:0007669"/>
    <property type="project" value="InterPro"/>
</dbReference>